<dbReference type="InterPro" id="IPR023214">
    <property type="entry name" value="HAD_sf"/>
</dbReference>
<dbReference type="EMBL" id="MGJO01000014">
    <property type="protein sequence ID" value="OGN09747.1"/>
    <property type="molecule type" value="Genomic_DNA"/>
</dbReference>
<evidence type="ECO:0008006" key="3">
    <source>
        <dbReference type="Google" id="ProtNLM"/>
    </source>
</evidence>
<name>A0A1F8F9C2_9BACT</name>
<dbReference type="AlphaFoldDB" id="A0A1F8F9C2"/>
<dbReference type="NCBIfam" id="TIGR01509">
    <property type="entry name" value="HAD-SF-IA-v3"/>
    <property type="match status" value="1"/>
</dbReference>
<dbReference type="InterPro" id="IPR036412">
    <property type="entry name" value="HAD-like_sf"/>
</dbReference>
<organism evidence="1 2">
    <name type="scientific">Candidatus Yanofskybacteria bacterium RIFCSPHIGHO2_02_FULL_39_10</name>
    <dbReference type="NCBI Taxonomy" id="1802674"/>
    <lineage>
        <taxon>Bacteria</taxon>
        <taxon>Candidatus Yanofskyibacteriota</taxon>
    </lineage>
</organism>
<reference evidence="1 2" key="1">
    <citation type="journal article" date="2016" name="Nat. Commun.">
        <title>Thousands of microbial genomes shed light on interconnected biogeochemical processes in an aquifer system.</title>
        <authorList>
            <person name="Anantharaman K."/>
            <person name="Brown C.T."/>
            <person name="Hug L.A."/>
            <person name="Sharon I."/>
            <person name="Castelle C.J."/>
            <person name="Probst A.J."/>
            <person name="Thomas B.C."/>
            <person name="Singh A."/>
            <person name="Wilkins M.J."/>
            <person name="Karaoz U."/>
            <person name="Brodie E.L."/>
            <person name="Williams K.H."/>
            <person name="Hubbard S.S."/>
            <person name="Banfield J.F."/>
        </authorList>
    </citation>
    <scope>NUCLEOTIDE SEQUENCE [LARGE SCALE GENOMIC DNA]</scope>
</reference>
<dbReference type="Gene3D" id="3.40.50.1000">
    <property type="entry name" value="HAD superfamily/HAD-like"/>
    <property type="match status" value="1"/>
</dbReference>
<dbReference type="CDD" id="cd02603">
    <property type="entry name" value="HAD_sEH-N_like"/>
    <property type="match status" value="1"/>
</dbReference>
<dbReference type="PANTHER" id="PTHR43611">
    <property type="entry name" value="ALPHA-D-GLUCOSE 1-PHOSPHATE PHOSPHATASE"/>
    <property type="match status" value="1"/>
</dbReference>
<comment type="caution">
    <text evidence="1">The sequence shown here is derived from an EMBL/GenBank/DDBJ whole genome shotgun (WGS) entry which is preliminary data.</text>
</comment>
<proteinExistence type="predicted"/>
<dbReference type="SUPFAM" id="SSF56784">
    <property type="entry name" value="HAD-like"/>
    <property type="match status" value="1"/>
</dbReference>
<dbReference type="Gene3D" id="1.10.150.240">
    <property type="entry name" value="Putative phosphatase, domain 2"/>
    <property type="match status" value="1"/>
</dbReference>
<accession>A0A1F8F9C2</accession>
<dbReference type="InterPro" id="IPR023198">
    <property type="entry name" value="PGP-like_dom2"/>
</dbReference>
<gene>
    <name evidence="1" type="ORF">A3C61_02985</name>
</gene>
<evidence type="ECO:0000313" key="1">
    <source>
        <dbReference type="EMBL" id="OGN09747.1"/>
    </source>
</evidence>
<dbReference type="PANTHER" id="PTHR43611:SF3">
    <property type="entry name" value="FLAVIN MONONUCLEOTIDE HYDROLASE 1, CHLOROPLATIC"/>
    <property type="match status" value="1"/>
</dbReference>
<evidence type="ECO:0000313" key="2">
    <source>
        <dbReference type="Proteomes" id="UP000178908"/>
    </source>
</evidence>
<dbReference type="InterPro" id="IPR006439">
    <property type="entry name" value="HAD-SF_hydro_IA"/>
</dbReference>
<dbReference type="Pfam" id="PF00702">
    <property type="entry name" value="Hydrolase"/>
    <property type="match status" value="1"/>
</dbReference>
<dbReference type="PRINTS" id="PR00413">
    <property type="entry name" value="HADHALOGNASE"/>
</dbReference>
<sequence>MHPIGCVMFDFGNVVGIFDTPRFHSFIRENSQNHTEPRDLFFGPLTDVFKRYDLGEINDHKFFGFIQQAFQFRSNAIMDDLFYVFGDVLDIDREILRIRDELRRQGIVTALITNMNPFHAAYIRRKYPEIFNGFDYNFISCEEGIVKPNPEAWIRTLDHLGFKAEETIFIDDFIDNIEECCKLGIKGWHYNITGKYYYQNGKLNEERQKLKDFLSLLWNRGIMAPKLP</sequence>
<protein>
    <recommendedName>
        <fullName evidence="3">Haloacid dehalogenase</fullName>
    </recommendedName>
</protein>
<dbReference type="Proteomes" id="UP000178908">
    <property type="component" value="Unassembled WGS sequence"/>
</dbReference>